<comment type="similarity">
    <text evidence="1">Belongs to the dynein heavy chain family.</text>
</comment>
<gene>
    <name evidence="3" type="ORF">DYB37_003301</name>
</gene>
<comment type="caution">
    <text evidence="3">The sequence shown here is derived from an EMBL/GenBank/DDBJ whole genome shotgun (WGS) entry which is preliminary data.</text>
</comment>
<name>A0A3R6XUL3_APHAT</name>
<evidence type="ECO:0000313" key="4">
    <source>
        <dbReference type="Proteomes" id="UP000285430"/>
    </source>
</evidence>
<organism evidence="3 4">
    <name type="scientific">Aphanomyces astaci</name>
    <name type="common">Crayfish plague agent</name>
    <dbReference type="NCBI Taxonomy" id="112090"/>
    <lineage>
        <taxon>Eukaryota</taxon>
        <taxon>Sar</taxon>
        <taxon>Stramenopiles</taxon>
        <taxon>Oomycota</taxon>
        <taxon>Saprolegniomycetes</taxon>
        <taxon>Saprolegniales</taxon>
        <taxon>Verrucalvaceae</taxon>
        <taxon>Aphanomyces</taxon>
    </lineage>
</organism>
<evidence type="ECO:0000259" key="2">
    <source>
        <dbReference type="Pfam" id="PF18199"/>
    </source>
</evidence>
<dbReference type="GO" id="GO:0007018">
    <property type="term" value="P:microtubule-based movement"/>
    <property type="evidence" value="ECO:0007669"/>
    <property type="project" value="InterPro"/>
</dbReference>
<dbReference type="Pfam" id="PF18199">
    <property type="entry name" value="Dynein_C"/>
    <property type="match status" value="1"/>
</dbReference>
<dbReference type="EMBL" id="QUTH01000856">
    <property type="protein sequence ID" value="RHZ32568.1"/>
    <property type="molecule type" value="Genomic_DNA"/>
</dbReference>
<dbReference type="PANTHER" id="PTHR46532:SF4">
    <property type="entry name" value="AAA+ ATPASE DOMAIN-CONTAINING PROTEIN"/>
    <property type="match status" value="1"/>
</dbReference>
<dbReference type="GO" id="GO:0045505">
    <property type="term" value="F:dynein intermediate chain binding"/>
    <property type="evidence" value="ECO:0007669"/>
    <property type="project" value="InterPro"/>
</dbReference>
<dbReference type="GO" id="GO:0005858">
    <property type="term" value="C:axonemal dynein complex"/>
    <property type="evidence" value="ECO:0007669"/>
    <property type="project" value="TreeGrafter"/>
</dbReference>
<accession>A0A3R6XUL3</accession>
<evidence type="ECO:0000256" key="1">
    <source>
        <dbReference type="ARBA" id="ARBA00008887"/>
    </source>
</evidence>
<proteinExistence type="inferred from homology"/>
<dbReference type="FunFam" id="3.10.490.20:FF:000009">
    <property type="entry name" value="Dynein heavy chain 4"/>
    <property type="match status" value="1"/>
</dbReference>
<dbReference type="InterPro" id="IPR041228">
    <property type="entry name" value="Dynein_C"/>
</dbReference>
<reference evidence="3 4" key="1">
    <citation type="submission" date="2018-08" db="EMBL/GenBank/DDBJ databases">
        <title>Aphanomyces genome sequencing and annotation.</title>
        <authorList>
            <person name="Minardi D."/>
            <person name="Oidtmann B."/>
            <person name="Van Der Giezen M."/>
            <person name="Studholme D.J."/>
        </authorList>
    </citation>
    <scope>NUCLEOTIDE SEQUENCE [LARGE SCALE GENOMIC DNA]</scope>
    <source>
        <strain evidence="3 4">Da</strain>
    </source>
</reference>
<dbReference type="Gene3D" id="3.10.490.20">
    <property type="match status" value="1"/>
</dbReference>
<dbReference type="Gene3D" id="1.20.1270.280">
    <property type="match status" value="1"/>
</dbReference>
<dbReference type="PANTHER" id="PTHR46532">
    <property type="entry name" value="MALE FERTILITY FACTOR KL5"/>
    <property type="match status" value="1"/>
</dbReference>
<dbReference type="Proteomes" id="UP000285430">
    <property type="component" value="Unassembled WGS sequence"/>
</dbReference>
<sequence>MTRTLIELDLGFRGDLTMSDTMEKLQDSLFLDKVPSSWECVAYPSNRSLSPWLSDLEHRITQLQEWSSSSGELPLVIWISGLFNPQSFLTAILQSMAKKNSVELDKLQIVTDITKRMLDSLDAPSRDGQFIYGLSLEGARWDLSSGIIDSSLPKEMSCPMPIINCRAVMATQNTAANIFECPVYRTQQRGPTYIFTAQLRSKSPPTKWVLAGAILVMEVV</sequence>
<dbReference type="InterPro" id="IPR043160">
    <property type="entry name" value="Dynein_C_barrel"/>
</dbReference>
<evidence type="ECO:0000313" key="3">
    <source>
        <dbReference type="EMBL" id="RHZ32568.1"/>
    </source>
</evidence>
<dbReference type="AlphaFoldDB" id="A0A3R6XUL3"/>
<protein>
    <recommendedName>
        <fullName evidence="2">Dynein heavy chain C-terminal domain-containing protein</fullName>
    </recommendedName>
</protein>
<dbReference type="InterPro" id="IPR026983">
    <property type="entry name" value="DHC"/>
</dbReference>
<feature type="domain" description="Dynein heavy chain C-terminal" evidence="2">
    <location>
        <begin position="1"/>
        <end position="216"/>
    </location>
</feature>
<dbReference type="GO" id="GO:0051959">
    <property type="term" value="F:dynein light intermediate chain binding"/>
    <property type="evidence" value="ECO:0007669"/>
    <property type="project" value="InterPro"/>
</dbReference>